<dbReference type="InterPro" id="IPR029063">
    <property type="entry name" value="SAM-dependent_MTases_sf"/>
</dbReference>
<dbReference type="Proteomes" id="UP000199013">
    <property type="component" value="Unassembled WGS sequence"/>
</dbReference>
<evidence type="ECO:0000313" key="3">
    <source>
        <dbReference type="Proteomes" id="UP000199013"/>
    </source>
</evidence>
<protein>
    <submittedName>
        <fullName evidence="2">Type 11 methyltransferase</fullName>
    </submittedName>
</protein>
<proteinExistence type="predicted"/>
<dbReference type="PANTHER" id="PTHR43591:SF24">
    <property type="entry name" value="2-METHOXY-6-POLYPRENYL-1,4-BENZOQUINOL METHYLASE, MITOCHONDRIAL"/>
    <property type="match status" value="1"/>
</dbReference>
<dbReference type="InterPro" id="IPR013217">
    <property type="entry name" value="Methyltransf_12"/>
</dbReference>
<dbReference type="Pfam" id="PF08242">
    <property type="entry name" value="Methyltransf_12"/>
    <property type="match status" value="1"/>
</dbReference>
<dbReference type="CDD" id="cd02440">
    <property type="entry name" value="AdoMet_MTases"/>
    <property type="match status" value="1"/>
</dbReference>
<evidence type="ECO:0000313" key="2">
    <source>
        <dbReference type="EMBL" id="SBW24809.1"/>
    </source>
</evidence>
<dbReference type="GO" id="GO:0032259">
    <property type="term" value="P:methylation"/>
    <property type="evidence" value="ECO:0007669"/>
    <property type="project" value="UniProtKB-KW"/>
</dbReference>
<organism evidence="2 3">
    <name type="scientific">Candidatus Protofrankia californiensis</name>
    <dbReference type="NCBI Taxonomy" id="1839754"/>
    <lineage>
        <taxon>Bacteria</taxon>
        <taxon>Bacillati</taxon>
        <taxon>Actinomycetota</taxon>
        <taxon>Actinomycetes</taxon>
        <taxon>Frankiales</taxon>
        <taxon>Frankiaceae</taxon>
        <taxon>Protofrankia</taxon>
    </lineage>
</organism>
<keyword evidence="2" id="KW-0808">Transferase</keyword>
<dbReference type="EMBL" id="FLUV01001795">
    <property type="protein sequence ID" value="SBW24809.1"/>
    <property type="molecule type" value="Genomic_DNA"/>
</dbReference>
<dbReference type="PANTHER" id="PTHR43591">
    <property type="entry name" value="METHYLTRANSFERASE"/>
    <property type="match status" value="1"/>
</dbReference>
<feature type="domain" description="Methyltransferase type 12" evidence="1">
    <location>
        <begin position="54"/>
        <end position="154"/>
    </location>
</feature>
<dbReference type="GO" id="GO:0008168">
    <property type="term" value="F:methyltransferase activity"/>
    <property type="evidence" value="ECO:0007669"/>
    <property type="project" value="UniProtKB-KW"/>
</dbReference>
<evidence type="ECO:0000259" key="1">
    <source>
        <dbReference type="Pfam" id="PF08242"/>
    </source>
</evidence>
<dbReference type="AlphaFoldDB" id="A0A1C3P4R8"/>
<reference evidence="3" key="1">
    <citation type="submission" date="2016-02" db="EMBL/GenBank/DDBJ databases">
        <authorList>
            <person name="Wibberg D."/>
        </authorList>
    </citation>
    <scope>NUCLEOTIDE SEQUENCE [LARGE SCALE GENOMIC DNA]</scope>
</reference>
<gene>
    <name evidence="2" type="ORF">FDG2_4304</name>
</gene>
<dbReference type="SUPFAM" id="SSF53335">
    <property type="entry name" value="S-adenosyl-L-methionine-dependent methyltransferases"/>
    <property type="match status" value="1"/>
</dbReference>
<accession>A0A1C3P4R8</accession>
<keyword evidence="3" id="KW-1185">Reference proteome</keyword>
<sequence>MGHNTSGTSGTSAHYQRLAGSYDRQWSYGDDFLGWMTGEIEVTLALSADHRLADVGCGTGLYARRLLDVAGLRGPVLCVDPSAAMLAQVPDDPRLARLQVSAERLVTYPPPSDFVSIGSLDAILVKEAIHHVEPSDRRWVVDGLGRLLAPGGRLLVVMLPTRIGYPLFPAALEAFERLQPDPLDIAAYLRDAGLSADVRYHDFTLTIPKERYLAMVRERYMSVLSLFDDDQIRAGAREIDAAHPEPSLTFPDRFAFVLGVRAGGSDA</sequence>
<name>A0A1C3P4R8_9ACTN</name>
<keyword evidence="2" id="KW-0489">Methyltransferase</keyword>
<dbReference type="Gene3D" id="3.40.50.150">
    <property type="entry name" value="Vaccinia Virus protein VP39"/>
    <property type="match status" value="1"/>
</dbReference>